<comment type="caution">
    <text evidence="2">The sequence shown here is derived from an EMBL/GenBank/DDBJ whole genome shotgun (WGS) entry which is preliminary data.</text>
</comment>
<feature type="chain" id="PRO_5035745902" description="AttH domain-containing protein" evidence="1">
    <location>
        <begin position="21"/>
        <end position="382"/>
    </location>
</feature>
<gene>
    <name evidence="2" type="ORF">CLODIP_2_CD08927</name>
</gene>
<organism evidence="2 3">
    <name type="scientific">Cloeon dipterum</name>
    <dbReference type="NCBI Taxonomy" id="197152"/>
    <lineage>
        <taxon>Eukaryota</taxon>
        <taxon>Metazoa</taxon>
        <taxon>Ecdysozoa</taxon>
        <taxon>Arthropoda</taxon>
        <taxon>Hexapoda</taxon>
        <taxon>Insecta</taxon>
        <taxon>Pterygota</taxon>
        <taxon>Palaeoptera</taxon>
        <taxon>Ephemeroptera</taxon>
        <taxon>Pisciforma</taxon>
        <taxon>Baetidae</taxon>
        <taxon>Cloeon</taxon>
    </lineage>
</organism>
<protein>
    <recommendedName>
        <fullName evidence="4">AttH domain-containing protein</fullName>
    </recommendedName>
</protein>
<sequence>MKPLLCTVIVIFVAIVASTGHRVYEPPTTTSKPESVIYYDEEPMEGNVSSITETPPGDLIPANISSSIFGSECTIFSVAYPDQYLIMKSGIFHYYAELTRGNPKPAFGEWDWRGIWRINSLDFLGDLHFQFWNHKTETLLTYNATRYSFVRGTGKIDIVDNLWNINNIDGTTVSTIQHLQHPGGYLHALTSTRSGSFDQLPMNVSSDIFGLECTIHSIAYPDEYLVMKSGLSSYHQYYAELKKGDPKPKYDWNWGNIKIWNLWSHWANVLRDGEWDWSGIWKISRLDFSGDQLYQLWNHKTKTFFTNNATSFSHLELLNVTTTIFGAECTIQSVAYPSQYLVMKSGLFHSYPELSRVTLKPDNGAWDWSGIWKINIVKISLY</sequence>
<evidence type="ECO:0000256" key="1">
    <source>
        <dbReference type="SAM" id="SignalP"/>
    </source>
</evidence>
<accession>A0A8S1BV60</accession>
<proteinExistence type="predicted"/>
<evidence type="ECO:0000313" key="2">
    <source>
        <dbReference type="EMBL" id="CAB3360266.1"/>
    </source>
</evidence>
<keyword evidence="3" id="KW-1185">Reference proteome</keyword>
<name>A0A8S1BV60_9INSE</name>
<dbReference type="AlphaFoldDB" id="A0A8S1BV60"/>
<evidence type="ECO:0000313" key="3">
    <source>
        <dbReference type="Proteomes" id="UP000494165"/>
    </source>
</evidence>
<dbReference type="Proteomes" id="UP000494165">
    <property type="component" value="Unassembled WGS sequence"/>
</dbReference>
<keyword evidence="1" id="KW-0732">Signal</keyword>
<evidence type="ECO:0008006" key="4">
    <source>
        <dbReference type="Google" id="ProtNLM"/>
    </source>
</evidence>
<reference evidence="2 3" key="1">
    <citation type="submission" date="2020-04" db="EMBL/GenBank/DDBJ databases">
        <authorList>
            <person name="Alioto T."/>
            <person name="Alioto T."/>
            <person name="Gomez Garrido J."/>
        </authorList>
    </citation>
    <scope>NUCLEOTIDE SEQUENCE [LARGE SCALE GENOMIC DNA]</scope>
</reference>
<dbReference type="EMBL" id="CADEPI010000003">
    <property type="protein sequence ID" value="CAB3360266.1"/>
    <property type="molecule type" value="Genomic_DNA"/>
</dbReference>
<feature type="signal peptide" evidence="1">
    <location>
        <begin position="1"/>
        <end position="20"/>
    </location>
</feature>